<evidence type="ECO:0000313" key="2">
    <source>
        <dbReference type="EMBL" id="GGB64590.1"/>
    </source>
</evidence>
<evidence type="ECO:0000256" key="1">
    <source>
        <dbReference type="SAM" id="MobiDB-lite"/>
    </source>
</evidence>
<keyword evidence="3" id="KW-1185">Reference proteome</keyword>
<accession>A0ABQ1JBC8</accession>
<feature type="region of interest" description="Disordered" evidence="1">
    <location>
        <begin position="1"/>
        <end position="21"/>
    </location>
</feature>
<evidence type="ECO:0000313" key="3">
    <source>
        <dbReference type="Proteomes" id="UP000603352"/>
    </source>
</evidence>
<dbReference type="EMBL" id="BMDZ01000206">
    <property type="protein sequence ID" value="GGB64590.1"/>
    <property type="molecule type" value="Genomic_DNA"/>
</dbReference>
<sequence>MTQKEKVAANDNGAGKEEAEQHLRSIARAVGRHIAREHFRAWERRRQRAANDNQLTASEEEGQTPEG</sequence>
<gene>
    <name evidence="2" type="ORF">GCM10011505_51130</name>
</gene>
<protein>
    <submittedName>
        <fullName evidence="2">Uncharacterized protein</fullName>
    </submittedName>
</protein>
<comment type="caution">
    <text evidence="2">The sequence shown here is derived from an EMBL/GenBank/DDBJ whole genome shotgun (WGS) entry which is preliminary data.</text>
</comment>
<dbReference type="RefSeq" id="WP_188583379.1">
    <property type="nucleotide sequence ID" value="NZ_BMDZ01000206.1"/>
</dbReference>
<organism evidence="2 3">
    <name type="scientific">Tistrella bauzanensis</name>
    <dbReference type="NCBI Taxonomy" id="657419"/>
    <lineage>
        <taxon>Bacteria</taxon>
        <taxon>Pseudomonadati</taxon>
        <taxon>Pseudomonadota</taxon>
        <taxon>Alphaproteobacteria</taxon>
        <taxon>Geminicoccales</taxon>
        <taxon>Geminicoccaceae</taxon>
        <taxon>Tistrella</taxon>
    </lineage>
</organism>
<feature type="compositionally biased region" description="Acidic residues" evidence="1">
    <location>
        <begin position="58"/>
        <end position="67"/>
    </location>
</feature>
<proteinExistence type="predicted"/>
<dbReference type="Proteomes" id="UP000603352">
    <property type="component" value="Unassembled WGS sequence"/>
</dbReference>
<reference evidence="3" key="1">
    <citation type="journal article" date="2019" name="Int. J. Syst. Evol. Microbiol.">
        <title>The Global Catalogue of Microorganisms (GCM) 10K type strain sequencing project: providing services to taxonomists for standard genome sequencing and annotation.</title>
        <authorList>
            <consortium name="The Broad Institute Genomics Platform"/>
            <consortium name="The Broad Institute Genome Sequencing Center for Infectious Disease"/>
            <person name="Wu L."/>
            <person name="Ma J."/>
        </authorList>
    </citation>
    <scope>NUCLEOTIDE SEQUENCE [LARGE SCALE GENOMIC DNA]</scope>
    <source>
        <strain evidence="3">CGMCC 1.10188</strain>
    </source>
</reference>
<name>A0ABQ1JBC8_9PROT</name>
<feature type="region of interest" description="Disordered" evidence="1">
    <location>
        <begin position="45"/>
        <end position="67"/>
    </location>
</feature>